<name>A0ABQ0RKI9_GLUNI</name>
<dbReference type="InterPro" id="IPR003646">
    <property type="entry name" value="SH3-like_bac-type"/>
</dbReference>
<keyword evidence="1" id="KW-0732">Signal</keyword>
<dbReference type="InterPro" id="IPR052354">
    <property type="entry name" value="Cell_Wall_Dynamics_Protein"/>
</dbReference>
<dbReference type="EMBL" id="BJNE01000005">
    <property type="protein sequence ID" value="GEC12335.1"/>
    <property type="molecule type" value="Genomic_DNA"/>
</dbReference>
<gene>
    <name evidence="3" type="ORF">ANI01nite_15380</name>
</gene>
<feature type="chain" id="PRO_5045204082" description="SH3b domain-containing protein" evidence="1">
    <location>
        <begin position="27"/>
        <end position="651"/>
    </location>
</feature>
<evidence type="ECO:0000256" key="1">
    <source>
        <dbReference type="SAM" id="SignalP"/>
    </source>
</evidence>
<feature type="signal peptide" evidence="1">
    <location>
        <begin position="1"/>
        <end position="26"/>
    </location>
</feature>
<evidence type="ECO:0000313" key="3">
    <source>
        <dbReference type="EMBL" id="GEC12335.1"/>
    </source>
</evidence>
<dbReference type="Pfam" id="PF08239">
    <property type="entry name" value="SH3_3"/>
    <property type="match status" value="4"/>
</dbReference>
<dbReference type="PROSITE" id="PS51781">
    <property type="entry name" value="SH3B"/>
    <property type="match status" value="3"/>
</dbReference>
<dbReference type="Pfam" id="PF26571">
    <property type="entry name" value="VldE"/>
    <property type="match status" value="1"/>
</dbReference>
<evidence type="ECO:0000259" key="2">
    <source>
        <dbReference type="PROSITE" id="PS51781"/>
    </source>
</evidence>
<keyword evidence="4" id="KW-1185">Reference proteome</keyword>
<dbReference type="Proteomes" id="UP000316242">
    <property type="component" value="Unassembled WGS sequence"/>
</dbReference>
<dbReference type="InterPro" id="IPR058593">
    <property type="entry name" value="ARB_07466-like_C"/>
</dbReference>
<dbReference type="PANTHER" id="PTHR34408:SF1">
    <property type="entry name" value="GLYCOSYL HYDROLASE FAMILY 19 DOMAIN-CONTAINING PROTEIN HI_1415"/>
    <property type="match status" value="1"/>
</dbReference>
<sequence length="651" mass="68996">MKYTNRVLGLLLALLLAFGTAAGASASMQAPAGVAQLAAAPAAVAKQTTANLNLRKSPSVHSASLLVIPKGAKVLVSGGSSGWVQATYKKKSGWVSAKYLTSPAAPAKPKSSATRYLLSFQPVRKKATSVSPALAGAMRKAKVQRLGATGSWSRIKIGKVTGFVPTSQLSSSLPAPVHRYSKSAQVLRKSTSAKAARVASVPAGAKVEWLRTSGSWSYVATAGKRGWLPAKQLSTQPVATQKTIGSRWLLSSSVLRRSNHSSSASLGRLAPGEKVGLYTTRGSWSQIKSTRGIGWVPTAILSSTAYKPAHPAPRWILSSTAVRASASGTSRSLGTVAAGSTLTLHGTSNGWARVKTSKTTGWVPSSALVAKAYTPLKAAKRWTTANVHLRSGYSTGYKSLAVISKGQQVSILGTANGWARVSTTKGTGWIGNGYLATSKPQAPRPAPAPTTEYRWTTANVNLRAGAGVSHRSKAVLPAGQKVTFMRSDAGWAEVSAPQGRGWVRETYLSKSQPGVLQPDAQRVIAALKGRTGDTVSAIHTIRSGSSGHSSGKAVDLMIRDYKNRARVAQGDKLAQFLLDNRIQLGIYYLIWQDRIWLPTTGWTPYSDSGKYGSQFTGNWNDTTRHMDHIHVEVYGNAATKGPLDYRALSAR</sequence>
<dbReference type="Gene3D" id="2.30.30.40">
    <property type="entry name" value="SH3 Domains"/>
    <property type="match status" value="6"/>
</dbReference>
<feature type="domain" description="SH3b" evidence="2">
    <location>
        <begin position="377"/>
        <end position="439"/>
    </location>
</feature>
<comment type="caution">
    <text evidence="3">The sequence shown here is derived from an EMBL/GenBank/DDBJ whole genome shotgun (WGS) entry which is preliminary data.</text>
</comment>
<dbReference type="PANTHER" id="PTHR34408">
    <property type="entry name" value="FAMILY PROTEIN, PUTATIVE-RELATED"/>
    <property type="match status" value="1"/>
</dbReference>
<feature type="domain" description="SH3b" evidence="2">
    <location>
        <begin position="42"/>
        <end position="104"/>
    </location>
</feature>
<reference evidence="3 4" key="1">
    <citation type="submission" date="2019-06" db="EMBL/GenBank/DDBJ databases">
        <title>Whole genome shotgun sequence of Glutamicibacter nicotianae NBRC 14234.</title>
        <authorList>
            <person name="Hosoyama A."/>
            <person name="Uohara A."/>
            <person name="Ohji S."/>
            <person name="Ichikawa N."/>
        </authorList>
    </citation>
    <scope>NUCLEOTIDE SEQUENCE [LARGE SCALE GENOMIC DNA]</scope>
    <source>
        <strain evidence="3 4">NBRC 14234</strain>
    </source>
</reference>
<accession>A0ABQ0RKI9</accession>
<evidence type="ECO:0000313" key="4">
    <source>
        <dbReference type="Proteomes" id="UP000316242"/>
    </source>
</evidence>
<feature type="domain" description="SH3b" evidence="2">
    <location>
        <begin position="450"/>
        <end position="512"/>
    </location>
</feature>
<organism evidence="3 4">
    <name type="scientific">Glutamicibacter nicotianae</name>
    <name type="common">Arthrobacter nicotianae</name>
    <dbReference type="NCBI Taxonomy" id="37929"/>
    <lineage>
        <taxon>Bacteria</taxon>
        <taxon>Bacillati</taxon>
        <taxon>Actinomycetota</taxon>
        <taxon>Actinomycetes</taxon>
        <taxon>Micrococcales</taxon>
        <taxon>Micrococcaceae</taxon>
        <taxon>Glutamicibacter</taxon>
    </lineage>
</organism>
<proteinExistence type="predicted"/>
<dbReference type="SMART" id="SM00287">
    <property type="entry name" value="SH3b"/>
    <property type="match status" value="6"/>
</dbReference>
<protein>
    <recommendedName>
        <fullName evidence="2">SH3b domain-containing protein</fullName>
    </recommendedName>
</protein>
<dbReference type="RefSeq" id="WP_141357163.1">
    <property type="nucleotide sequence ID" value="NZ_BAAAWM010000001.1"/>
</dbReference>